<dbReference type="AlphaFoldDB" id="E1YKF4"/>
<protein>
    <submittedName>
        <fullName evidence="1">Uncharacterized protein</fullName>
    </submittedName>
</protein>
<proteinExistence type="predicted"/>
<reference evidence="1" key="1">
    <citation type="journal article" date="2011" name="Environ. Microbiol.">
        <title>Genomic insights into the metabolic potential of the polycyclic aromatic hydrocarbon degrading sulfate-reducing Deltaproteobacterium N47.</title>
        <authorList>
            <person name="Bergmann F."/>
            <person name="Selesi D."/>
            <person name="Weinmaier T."/>
            <person name="Tischler P."/>
            <person name="Rattei T."/>
            <person name="Meckenstock R.U."/>
        </authorList>
    </citation>
    <scope>NUCLEOTIDE SEQUENCE</scope>
</reference>
<sequence>MDRSEQIAFEYLKHQGFCDVVYEPDGNIPPDFLIDGRIAIEVRRLNQNEERPNGHRGLENVSIPLREKIKALLKTIGPSNGESWYVMYHFRRPLPPWKQLESLLLTALTNFRNNTVNRHTTLTISSKFLITLFKAGQTYPDFFVLGGFADRDSGGFVLAELIRNIHICVTEKTRKVECVRAKYPEWWIVLVDYIGYGIGKSAQEELRHLLYFEHSWFKIVIVNPLEAKHGFEL</sequence>
<evidence type="ECO:0000313" key="1">
    <source>
        <dbReference type="EMBL" id="CBX30587.1"/>
    </source>
</evidence>
<gene>
    <name evidence="1" type="ORF">N47_E40990</name>
</gene>
<name>E1YKF4_9BACT</name>
<organism evidence="1">
    <name type="scientific">uncultured Desulfobacterium sp</name>
    <dbReference type="NCBI Taxonomy" id="201089"/>
    <lineage>
        <taxon>Bacteria</taxon>
        <taxon>Pseudomonadati</taxon>
        <taxon>Thermodesulfobacteriota</taxon>
        <taxon>Desulfobacteria</taxon>
        <taxon>Desulfobacterales</taxon>
        <taxon>Desulfobacteriaceae</taxon>
        <taxon>Desulfobacterium</taxon>
        <taxon>environmental samples</taxon>
    </lineage>
</organism>
<dbReference type="EMBL" id="FR695877">
    <property type="protein sequence ID" value="CBX30587.1"/>
    <property type="molecule type" value="Genomic_DNA"/>
</dbReference>
<accession>E1YKF4</accession>